<keyword evidence="2" id="KW-1185">Reference proteome</keyword>
<protein>
    <submittedName>
        <fullName evidence="1">Uncharacterized protein</fullName>
    </submittedName>
</protein>
<comment type="caution">
    <text evidence="1">The sequence shown here is derived from an EMBL/GenBank/DDBJ whole genome shotgun (WGS) entry which is preliminary data.</text>
</comment>
<evidence type="ECO:0000313" key="2">
    <source>
        <dbReference type="Proteomes" id="UP000003301"/>
    </source>
</evidence>
<organism evidence="1 2">
    <name type="scientific">Fusobacterium periodonticum 2_1_31</name>
    <dbReference type="NCBI Taxonomy" id="469599"/>
    <lineage>
        <taxon>Bacteria</taxon>
        <taxon>Fusobacteriati</taxon>
        <taxon>Fusobacteriota</taxon>
        <taxon>Fusobacteriia</taxon>
        <taxon>Fusobacteriales</taxon>
        <taxon>Fusobacteriaceae</taxon>
        <taxon>Fusobacterium</taxon>
    </lineage>
</organism>
<accession>A0ABR4WPP4</accession>
<dbReference type="EMBL" id="ACDC03000001">
    <property type="protein sequence ID" value="KGE63864.1"/>
    <property type="molecule type" value="Genomic_DNA"/>
</dbReference>
<proteinExistence type="predicted"/>
<gene>
    <name evidence="1" type="ORF">FSAG_003055</name>
</gene>
<reference evidence="1" key="1">
    <citation type="submission" date="2013-05" db="EMBL/GenBank/DDBJ databases">
        <title>The Genome Sequence of Fusobacterium sp. 2_1_31.</title>
        <authorList>
            <consortium name="The Broad Institute Genomics Platform"/>
            <person name="Earl A."/>
            <person name="Ward D."/>
            <person name="Feldgarden M."/>
            <person name="Gevers D."/>
            <person name="Ambrose C."/>
            <person name="Strauss J."/>
            <person name="Allen-Vercoe E."/>
            <person name="Walker B."/>
            <person name="Young S."/>
            <person name="Zeng Q."/>
            <person name="Gargeya S."/>
            <person name="Fitzgerald M."/>
            <person name="Haas B."/>
            <person name="Abouelleil A."/>
            <person name="Allen A.W."/>
            <person name="Alvarado L."/>
            <person name="Arachchi H.M."/>
            <person name="Berlin A.M."/>
            <person name="Chapman S.B."/>
            <person name="Gainer-Dewar J."/>
            <person name="Goldberg J."/>
            <person name="Griggs A."/>
            <person name="Gujja S."/>
            <person name="Hansen M."/>
            <person name="Howarth C."/>
            <person name="Imamovic A."/>
            <person name="Ireland A."/>
            <person name="Larimer J."/>
            <person name="McCowan C."/>
            <person name="Murphy C."/>
            <person name="Pearson M."/>
            <person name="Poon T.W."/>
            <person name="Priest M."/>
            <person name="Roberts A."/>
            <person name="Saif S."/>
            <person name="Shea T."/>
            <person name="Sisk P."/>
            <person name="Sykes S."/>
            <person name="Wortman J."/>
            <person name="Nusbaum C."/>
            <person name="Birren B."/>
        </authorList>
    </citation>
    <scope>NUCLEOTIDE SEQUENCE</scope>
    <source>
        <strain evidence="1">2_1_31</strain>
    </source>
</reference>
<sequence length="37" mass="4494">MIHFLDTNNVKEMAVPNYNYKIGEMDGKDMRSIFERW</sequence>
<evidence type="ECO:0000313" key="1">
    <source>
        <dbReference type="EMBL" id="KGE63864.1"/>
    </source>
</evidence>
<name>A0ABR4WPP4_9FUSO</name>
<dbReference type="Proteomes" id="UP000003301">
    <property type="component" value="Unassembled WGS sequence"/>
</dbReference>
<feature type="non-terminal residue" evidence="1">
    <location>
        <position position="37"/>
    </location>
</feature>